<comment type="subcellular location">
    <subcellularLocation>
        <location evidence="1">Cell membrane</location>
        <topology evidence="1">Single-pass type II membrane protein</topology>
    </subcellularLocation>
</comment>
<name>A0ABS2XVT0_POLSP</name>
<keyword evidence="2" id="KW-0430">Lectin</keyword>
<dbReference type="InterPro" id="IPR001304">
    <property type="entry name" value="C-type_lectin-like"/>
</dbReference>
<keyword evidence="6" id="KW-1185">Reference proteome</keyword>
<dbReference type="SMART" id="SM00034">
    <property type="entry name" value="CLECT"/>
    <property type="match status" value="1"/>
</dbReference>
<dbReference type="Proteomes" id="UP001166093">
    <property type="component" value="Unassembled WGS sequence"/>
</dbReference>
<sequence length="141" mass="16283">MCCKCSPLQISRCFCLTCTAAFSHCAERVCCPERWVQFNGKCFYFSTDTMNWHSSWTSCVSMGVDLVIIESEAEQRFLDNVKRDSYWMGLTDTVTEGVWLWVDGTPLNDNAKFWYGNEPDDWKKVDSSGEDCAHLAYWQIP</sequence>
<evidence type="ECO:0000256" key="2">
    <source>
        <dbReference type="ARBA" id="ARBA00022734"/>
    </source>
</evidence>
<feature type="signal peptide" evidence="3">
    <location>
        <begin position="1"/>
        <end position="25"/>
    </location>
</feature>
<dbReference type="InterPro" id="IPR050828">
    <property type="entry name" value="C-type_lectin/matrix_domain"/>
</dbReference>
<dbReference type="PROSITE" id="PS50041">
    <property type="entry name" value="C_TYPE_LECTIN_2"/>
    <property type="match status" value="1"/>
</dbReference>
<dbReference type="Pfam" id="PF00059">
    <property type="entry name" value="Lectin_C"/>
    <property type="match status" value="1"/>
</dbReference>
<dbReference type="Gene3D" id="3.10.100.10">
    <property type="entry name" value="Mannose-Binding Protein A, subunit A"/>
    <property type="match status" value="1"/>
</dbReference>
<feature type="non-terminal residue" evidence="5">
    <location>
        <position position="141"/>
    </location>
</feature>
<reference evidence="5" key="1">
    <citation type="journal article" date="2021" name="Cell">
        <title>Tracing the genetic footprints of vertebrate landing in non-teleost ray-finned fishes.</title>
        <authorList>
            <person name="Bi X."/>
            <person name="Wang K."/>
            <person name="Yang L."/>
            <person name="Pan H."/>
            <person name="Jiang H."/>
            <person name="Wei Q."/>
            <person name="Fang M."/>
            <person name="Yu H."/>
            <person name="Zhu C."/>
            <person name="Cai Y."/>
            <person name="He Y."/>
            <person name="Gan X."/>
            <person name="Zeng H."/>
            <person name="Yu D."/>
            <person name="Zhu Y."/>
            <person name="Jiang H."/>
            <person name="Qiu Q."/>
            <person name="Yang H."/>
            <person name="Zhang Y.E."/>
            <person name="Wang W."/>
            <person name="Zhu M."/>
            <person name="He S."/>
            <person name="Zhang G."/>
        </authorList>
    </citation>
    <scope>NUCLEOTIDE SEQUENCE</scope>
    <source>
        <strain evidence="5">Pddl_001</strain>
    </source>
</reference>
<dbReference type="InterPro" id="IPR016186">
    <property type="entry name" value="C-type_lectin-like/link_sf"/>
</dbReference>
<feature type="non-terminal residue" evidence="5">
    <location>
        <position position="1"/>
    </location>
</feature>
<proteinExistence type="predicted"/>
<organism evidence="5 6">
    <name type="scientific">Polyodon spathula</name>
    <name type="common">North American paddlefish</name>
    <name type="synonym">Squalus spathula</name>
    <dbReference type="NCBI Taxonomy" id="7913"/>
    <lineage>
        <taxon>Eukaryota</taxon>
        <taxon>Metazoa</taxon>
        <taxon>Chordata</taxon>
        <taxon>Craniata</taxon>
        <taxon>Vertebrata</taxon>
        <taxon>Euteleostomi</taxon>
        <taxon>Actinopterygii</taxon>
        <taxon>Chondrostei</taxon>
        <taxon>Acipenseriformes</taxon>
        <taxon>Polyodontidae</taxon>
        <taxon>Polyodon</taxon>
    </lineage>
</organism>
<protein>
    <submittedName>
        <fullName evidence="5">CLC4F protein</fullName>
    </submittedName>
</protein>
<accession>A0ABS2XVT0</accession>
<feature type="chain" id="PRO_5045638198" evidence="3">
    <location>
        <begin position="26"/>
        <end position="141"/>
    </location>
</feature>
<evidence type="ECO:0000259" key="4">
    <source>
        <dbReference type="PROSITE" id="PS50041"/>
    </source>
</evidence>
<gene>
    <name evidence="5" type="primary">Clec4f</name>
    <name evidence="5" type="ORF">GTO93_0018069</name>
</gene>
<dbReference type="PANTHER" id="PTHR45710">
    <property type="entry name" value="C-TYPE LECTIN DOMAIN-CONTAINING PROTEIN 180"/>
    <property type="match status" value="1"/>
</dbReference>
<evidence type="ECO:0000313" key="6">
    <source>
        <dbReference type="Proteomes" id="UP001166093"/>
    </source>
</evidence>
<keyword evidence="3" id="KW-0732">Signal</keyword>
<evidence type="ECO:0000313" key="5">
    <source>
        <dbReference type="EMBL" id="MBN3278335.1"/>
    </source>
</evidence>
<dbReference type="PANTHER" id="PTHR45710:SF26">
    <property type="entry name" value="RH26557P"/>
    <property type="match status" value="1"/>
</dbReference>
<dbReference type="InterPro" id="IPR033989">
    <property type="entry name" value="CD209-like_CTLD"/>
</dbReference>
<evidence type="ECO:0000256" key="1">
    <source>
        <dbReference type="ARBA" id="ARBA00004401"/>
    </source>
</evidence>
<dbReference type="SUPFAM" id="SSF56436">
    <property type="entry name" value="C-type lectin-like"/>
    <property type="match status" value="1"/>
</dbReference>
<feature type="domain" description="C-type lectin" evidence="4">
    <location>
        <begin position="38"/>
        <end position="139"/>
    </location>
</feature>
<evidence type="ECO:0000256" key="3">
    <source>
        <dbReference type="SAM" id="SignalP"/>
    </source>
</evidence>
<comment type="caution">
    <text evidence="5">The sequence shown here is derived from an EMBL/GenBank/DDBJ whole genome shotgun (WGS) entry which is preliminary data.</text>
</comment>
<dbReference type="InterPro" id="IPR016187">
    <property type="entry name" value="CTDL_fold"/>
</dbReference>
<dbReference type="EMBL" id="JAAWVQ010079013">
    <property type="protein sequence ID" value="MBN3278335.1"/>
    <property type="molecule type" value="Genomic_DNA"/>
</dbReference>
<dbReference type="CDD" id="cd03590">
    <property type="entry name" value="CLECT_DC-SIGN_like"/>
    <property type="match status" value="1"/>
</dbReference>